<keyword evidence="1" id="KW-0732">Signal</keyword>
<dbReference type="FunFam" id="3.30.430.20:FF:000009">
    <property type="entry name" value="Cysteine-rich receptor-like protein kinase 28"/>
    <property type="match status" value="1"/>
</dbReference>
<dbReference type="Pfam" id="PF07714">
    <property type="entry name" value="PK_Tyr_Ser-Thr"/>
    <property type="match status" value="1"/>
</dbReference>
<keyword evidence="3" id="KW-0325">Glycoprotein</keyword>
<dbReference type="InterPro" id="IPR000719">
    <property type="entry name" value="Prot_kinase_dom"/>
</dbReference>
<dbReference type="CDD" id="cd23509">
    <property type="entry name" value="Gnk2-like"/>
    <property type="match status" value="3"/>
</dbReference>
<sequence>MAPEYAMEGLFSTKSDVYSFGVMMLEIISGQRNRGFCRAEHDENLVSYAWRVWKEGEGQLLIDQNLVESCPLTEALRWINIALLCVQENPTDRPTMSSVTVVVASFFLEETIIQMYVEASCMAKQPKGGSVRKFATGNAPGSDNATIYALVQCSPDISGQRCYECRNGTGGYCNGRLGARYQNPSCNCGCGISPFYNETPTDALHHSHRLQETHFLSANVMILLAHSSTDTQSDLLGYTCADTGNYTRDSAYNSNLDDVIYSLSTNTTSFSSVSAGSDPDSVNGIALCRGDINQDVCRRCVDDSTRRLRQLCTDQKEAIGWYDDCMVRYSDRSIYQSLETSPDSYYASMITVPDVGTFNKALGTLLGSLRYEAAQGGSALKFASGNVSAPNNMTIYALVQCTPDLTARQCDNCLKGTSWCCDGYTGARYQNPSCNIGYAFTQFYNVSPAAAPPAAAPQALPPPGAAGNKTMSIAGGGRNNTKKIVLITASTLIAAVIAVLGELNDGKEVAVKRLSKNSGQGLKEFKTEGILPIKPCEAEYWVISAIQIPLGLILTTYNLYTRRRDLENEVSCKQVP</sequence>
<evidence type="ECO:0000313" key="6">
    <source>
        <dbReference type="EMBL" id="KAK2991012.1"/>
    </source>
</evidence>
<feature type="domain" description="Protein kinase" evidence="4">
    <location>
        <begin position="1"/>
        <end position="107"/>
    </location>
</feature>
<dbReference type="Pfam" id="PF01657">
    <property type="entry name" value="Stress-antifung"/>
    <property type="match status" value="2"/>
</dbReference>
<dbReference type="AlphaFoldDB" id="A0AA88RKN1"/>
<dbReference type="PANTHER" id="PTHR32099:SF51">
    <property type="entry name" value="CYSTEINE-RICH RECEPTOR-LIKE PROTEIN KINASE 25 ISOFORM X1"/>
    <property type="match status" value="1"/>
</dbReference>
<dbReference type="EMBL" id="JAVXUO010000587">
    <property type="protein sequence ID" value="KAK2991012.1"/>
    <property type="molecule type" value="Genomic_DNA"/>
</dbReference>
<evidence type="ECO:0008006" key="8">
    <source>
        <dbReference type="Google" id="ProtNLM"/>
    </source>
</evidence>
<dbReference type="GO" id="GO:0005524">
    <property type="term" value="F:ATP binding"/>
    <property type="evidence" value="ECO:0007669"/>
    <property type="project" value="InterPro"/>
</dbReference>
<proteinExistence type="predicted"/>
<dbReference type="InterPro" id="IPR001245">
    <property type="entry name" value="Ser-Thr/Tyr_kinase_cat_dom"/>
</dbReference>
<evidence type="ECO:0000256" key="2">
    <source>
        <dbReference type="ARBA" id="ARBA00022737"/>
    </source>
</evidence>
<accession>A0AA88RKN1</accession>
<evidence type="ECO:0000256" key="3">
    <source>
        <dbReference type="ARBA" id="ARBA00023180"/>
    </source>
</evidence>
<dbReference type="Proteomes" id="UP001187471">
    <property type="component" value="Unassembled WGS sequence"/>
</dbReference>
<reference evidence="6" key="1">
    <citation type="submission" date="2022-12" db="EMBL/GenBank/DDBJ databases">
        <title>Draft genome assemblies for two species of Escallonia (Escalloniales).</title>
        <authorList>
            <person name="Chanderbali A."/>
            <person name="Dervinis C."/>
            <person name="Anghel I."/>
            <person name="Soltis D."/>
            <person name="Soltis P."/>
            <person name="Zapata F."/>
        </authorList>
    </citation>
    <scope>NUCLEOTIDE SEQUENCE</scope>
    <source>
        <strain evidence="6">UCBG92.1500</strain>
        <tissue evidence="6">Leaf</tissue>
    </source>
</reference>
<evidence type="ECO:0000313" key="7">
    <source>
        <dbReference type="Proteomes" id="UP001187471"/>
    </source>
</evidence>
<evidence type="ECO:0000259" key="5">
    <source>
        <dbReference type="PROSITE" id="PS51473"/>
    </source>
</evidence>
<feature type="domain" description="Gnk2-homologous" evidence="5">
    <location>
        <begin position="234"/>
        <end position="334"/>
    </location>
</feature>
<dbReference type="PROSITE" id="PS50011">
    <property type="entry name" value="PROTEIN_KINASE_DOM"/>
    <property type="match status" value="1"/>
</dbReference>
<evidence type="ECO:0000256" key="1">
    <source>
        <dbReference type="ARBA" id="ARBA00022729"/>
    </source>
</evidence>
<organism evidence="6 7">
    <name type="scientific">Escallonia rubra</name>
    <dbReference type="NCBI Taxonomy" id="112253"/>
    <lineage>
        <taxon>Eukaryota</taxon>
        <taxon>Viridiplantae</taxon>
        <taxon>Streptophyta</taxon>
        <taxon>Embryophyta</taxon>
        <taxon>Tracheophyta</taxon>
        <taxon>Spermatophyta</taxon>
        <taxon>Magnoliopsida</taxon>
        <taxon>eudicotyledons</taxon>
        <taxon>Gunneridae</taxon>
        <taxon>Pentapetalae</taxon>
        <taxon>asterids</taxon>
        <taxon>campanulids</taxon>
        <taxon>Escalloniales</taxon>
        <taxon>Escalloniaceae</taxon>
        <taxon>Escallonia</taxon>
    </lineage>
</organism>
<gene>
    <name evidence="6" type="ORF">RJ640_005494</name>
</gene>
<dbReference type="PANTHER" id="PTHR32099">
    <property type="entry name" value="CYSTEINE-RICH REPEAT SECRETORY PROTEIN"/>
    <property type="match status" value="1"/>
</dbReference>
<dbReference type="GO" id="GO:0004672">
    <property type="term" value="F:protein kinase activity"/>
    <property type="evidence" value="ECO:0007669"/>
    <property type="project" value="InterPro"/>
</dbReference>
<feature type="domain" description="Gnk2-homologous" evidence="5">
    <location>
        <begin position="90"/>
        <end position="195"/>
    </location>
</feature>
<dbReference type="InterPro" id="IPR011009">
    <property type="entry name" value="Kinase-like_dom_sf"/>
</dbReference>
<comment type="caution">
    <text evidence="6">The sequence shown here is derived from an EMBL/GenBank/DDBJ whole genome shotgun (WGS) entry which is preliminary data.</text>
</comment>
<dbReference type="Gene3D" id="1.10.510.10">
    <property type="entry name" value="Transferase(Phosphotransferase) domain 1"/>
    <property type="match status" value="1"/>
</dbReference>
<name>A0AA88RKN1_9ASTE</name>
<dbReference type="Gene3D" id="3.30.200.20">
    <property type="entry name" value="Phosphorylase Kinase, domain 1"/>
    <property type="match status" value="1"/>
</dbReference>
<feature type="domain" description="Gnk2-homologous" evidence="5">
    <location>
        <begin position="340"/>
        <end position="443"/>
    </location>
</feature>
<dbReference type="SUPFAM" id="SSF56112">
    <property type="entry name" value="Protein kinase-like (PK-like)"/>
    <property type="match status" value="1"/>
</dbReference>
<evidence type="ECO:0000259" key="4">
    <source>
        <dbReference type="PROSITE" id="PS50011"/>
    </source>
</evidence>
<dbReference type="PROSITE" id="PS51473">
    <property type="entry name" value="GNK2"/>
    <property type="match status" value="3"/>
</dbReference>
<protein>
    <recommendedName>
        <fullName evidence="8">Cysteine-rich receptor-like protein kinase</fullName>
    </recommendedName>
</protein>
<keyword evidence="7" id="KW-1185">Reference proteome</keyword>
<dbReference type="InterPro" id="IPR002902">
    <property type="entry name" value="GNK2"/>
</dbReference>
<dbReference type="Gene3D" id="3.30.430.20">
    <property type="entry name" value="Gnk2 domain, C-X8-C-X2-C motif"/>
    <property type="match status" value="3"/>
</dbReference>
<dbReference type="InterPro" id="IPR038408">
    <property type="entry name" value="GNK2_sf"/>
</dbReference>
<keyword evidence="2" id="KW-0677">Repeat</keyword>